<protein>
    <recommendedName>
        <fullName evidence="3">Phage tail protein</fullName>
    </recommendedName>
</protein>
<evidence type="ECO:0000313" key="2">
    <source>
        <dbReference type="Proteomes" id="UP000181985"/>
    </source>
</evidence>
<dbReference type="OrthoDB" id="4070623at2"/>
<accession>A0A1J0VCL3</accession>
<proteinExistence type="predicted"/>
<dbReference type="Proteomes" id="UP000181985">
    <property type="component" value="Chromosome"/>
</dbReference>
<dbReference type="Gene3D" id="3.55.50.10">
    <property type="entry name" value="Baseplate protein-like domains"/>
    <property type="match status" value="1"/>
</dbReference>
<dbReference type="Pfam" id="PF05954">
    <property type="entry name" value="Phage_GPD"/>
    <property type="match status" value="1"/>
</dbReference>
<dbReference type="AlphaFoldDB" id="A0A1J0VCL3"/>
<organism evidence="1 2">
    <name type="scientific">Halomonas aestuarii</name>
    <dbReference type="NCBI Taxonomy" id="1897729"/>
    <lineage>
        <taxon>Bacteria</taxon>
        <taxon>Pseudomonadati</taxon>
        <taxon>Pseudomonadota</taxon>
        <taxon>Gammaproteobacteria</taxon>
        <taxon>Oceanospirillales</taxon>
        <taxon>Halomonadaceae</taxon>
        <taxon>Halomonas</taxon>
    </lineage>
</organism>
<dbReference type="KEGG" id="hsi:BOX17_01400"/>
<dbReference type="RefSeq" id="WP_071941719.1">
    <property type="nucleotide sequence ID" value="NZ_CP018139.1"/>
</dbReference>
<evidence type="ECO:0008006" key="3">
    <source>
        <dbReference type="Google" id="ProtNLM"/>
    </source>
</evidence>
<gene>
    <name evidence="1" type="ORF">BOX17_01400</name>
</gene>
<dbReference type="SUPFAM" id="SSF69279">
    <property type="entry name" value="Phage tail proteins"/>
    <property type="match status" value="1"/>
</dbReference>
<evidence type="ECO:0000313" key="1">
    <source>
        <dbReference type="EMBL" id="APE29730.1"/>
    </source>
</evidence>
<keyword evidence="2" id="KW-1185">Reference proteome</keyword>
<name>A0A1J0VCL3_9GAMM</name>
<reference evidence="2" key="1">
    <citation type="submission" date="2016-11" db="EMBL/GenBank/DDBJ databases">
        <title>Halolamina sediminis sp. nov., an extremely halophilic archaeon isolated from solar salt.</title>
        <authorList>
            <person name="Koh H.-W."/>
            <person name="Rani S."/>
            <person name="Park S.-J."/>
        </authorList>
    </citation>
    <scope>NUCLEOTIDE SEQUENCE [LARGE SCALE GENOMIC DNA]</scope>
    <source>
        <strain evidence="2">Hb3</strain>
    </source>
</reference>
<dbReference type="EMBL" id="CP018139">
    <property type="protein sequence ID" value="APE29730.1"/>
    <property type="molecule type" value="Genomic_DNA"/>
</dbReference>
<dbReference type="Gene3D" id="2.30.110.50">
    <property type="match status" value="1"/>
</dbReference>
<sequence length="350" mass="38378">MPDNAFINIRPVIHVDGERRDDLTDALIGMVVNLPLHGCAHGELTVTNWGTPAGGDAPAHVFDDIVLGAEVDIAMGQPDPVRIFRGEITAIEEQYGDGAPGLALLLQDRLHRLARARQSRHYEEHSPDDIVRAIADAAGLRADVRVSSINRSWHQLNESDLAFLLRLLGRFDIALRLEDDTLRARPEEPDGDPVDLSAQDSALSVRLIADLNHQPVASRSQGYNVGTAEAVDHSSDRLTPAPEATSAADTLARLGWAGDDTVPHPFARSQAEAEAYADAHFRRMAKRFVQGDIVCQGEPTLKSGRDIRLSGVSPRLRGTYQVVHCCHRFDSQNGYETHLKVNRADWSPTP</sequence>